<dbReference type="EMBL" id="VCGU01000005">
    <property type="protein sequence ID" value="TRY75443.1"/>
    <property type="molecule type" value="Genomic_DNA"/>
</dbReference>
<feature type="region of interest" description="Disordered" evidence="6">
    <location>
        <begin position="374"/>
        <end position="418"/>
    </location>
</feature>
<feature type="compositionally biased region" description="Acidic residues" evidence="6">
    <location>
        <begin position="656"/>
        <end position="667"/>
    </location>
</feature>
<feature type="compositionally biased region" description="Low complexity" evidence="6">
    <location>
        <begin position="668"/>
        <end position="678"/>
    </location>
</feature>
<feature type="compositionally biased region" description="Acidic residues" evidence="6">
    <location>
        <begin position="13"/>
        <end position="43"/>
    </location>
</feature>
<feature type="coiled-coil region" evidence="5">
    <location>
        <begin position="481"/>
        <end position="508"/>
    </location>
</feature>
<feature type="compositionally biased region" description="Basic and acidic residues" evidence="6">
    <location>
        <begin position="598"/>
        <end position="608"/>
    </location>
</feature>
<dbReference type="Proteomes" id="UP000318571">
    <property type="component" value="Chromosome 2"/>
</dbReference>
<feature type="compositionally biased region" description="Low complexity" evidence="6">
    <location>
        <begin position="72"/>
        <end position="83"/>
    </location>
</feature>
<name>A0A553PCN8_TIGCA</name>
<feature type="compositionally biased region" description="Basic and acidic residues" evidence="6">
    <location>
        <begin position="512"/>
        <end position="540"/>
    </location>
</feature>
<evidence type="ECO:0000256" key="6">
    <source>
        <dbReference type="SAM" id="MobiDB-lite"/>
    </source>
</evidence>
<feature type="compositionally biased region" description="Basic and acidic residues" evidence="6">
    <location>
        <begin position="93"/>
        <end position="110"/>
    </location>
</feature>
<comment type="caution">
    <text evidence="8">The sequence shown here is derived from an EMBL/GenBank/DDBJ whole genome shotgun (WGS) entry which is preliminary data.</text>
</comment>
<dbReference type="PROSITE" id="PS00478">
    <property type="entry name" value="LIM_DOMAIN_1"/>
    <property type="match status" value="1"/>
</dbReference>
<feature type="region of interest" description="Disordered" evidence="6">
    <location>
        <begin position="707"/>
        <end position="769"/>
    </location>
</feature>
<dbReference type="CDD" id="cd09358">
    <property type="entry name" value="LIM_Mical_like"/>
    <property type="match status" value="1"/>
</dbReference>
<feature type="compositionally biased region" description="Basic and acidic residues" evidence="6">
    <location>
        <begin position="407"/>
        <end position="418"/>
    </location>
</feature>
<keyword evidence="3 4" id="KW-0440">LIM domain</keyword>
<keyword evidence="9" id="KW-1185">Reference proteome</keyword>
<evidence type="ECO:0000256" key="3">
    <source>
        <dbReference type="ARBA" id="ARBA00023038"/>
    </source>
</evidence>
<dbReference type="SMART" id="SM00132">
    <property type="entry name" value="LIM"/>
    <property type="match status" value="1"/>
</dbReference>
<evidence type="ECO:0000256" key="5">
    <source>
        <dbReference type="SAM" id="Coils"/>
    </source>
</evidence>
<feature type="compositionally biased region" description="Basic and acidic residues" evidence="6">
    <location>
        <begin position="391"/>
        <end position="400"/>
    </location>
</feature>
<feature type="compositionally biased region" description="Basic and acidic residues" evidence="6">
    <location>
        <begin position="707"/>
        <end position="727"/>
    </location>
</feature>
<keyword evidence="5" id="KW-0175">Coiled coil</keyword>
<evidence type="ECO:0000313" key="9">
    <source>
        <dbReference type="Proteomes" id="UP000318571"/>
    </source>
</evidence>
<proteinExistence type="predicted"/>
<dbReference type="PANTHER" id="PTHR24206">
    <property type="entry name" value="OS06G0237300 PROTEIN"/>
    <property type="match status" value="1"/>
</dbReference>
<dbReference type="PROSITE" id="PS50023">
    <property type="entry name" value="LIM_DOMAIN_2"/>
    <property type="match status" value="1"/>
</dbReference>
<dbReference type="Gene3D" id="2.10.110.10">
    <property type="entry name" value="Cysteine Rich Protein"/>
    <property type="match status" value="1"/>
</dbReference>
<protein>
    <recommendedName>
        <fullName evidence="7">LIM zinc-binding domain-containing protein</fullName>
    </recommendedName>
</protein>
<feature type="region of interest" description="Disordered" evidence="6">
    <location>
        <begin position="625"/>
        <end position="692"/>
    </location>
</feature>
<sequence>MADLEKGNKTILEEDEEEEEDDEEYEYEEVSEYDEETESEDEAVDKVITKQISLESNEDNSPSNTNELASDPHATPNPATPTTLQASTANGSGEKKSRKERNEESGENGEKRKHHKKHKKSRHIEKFEAFNTGKPTDSSREKSHRRKIHVRSKDPASIAKQLEKSLNGGSSSSRSRSGKGKPAPPPPKINTVCKICGKEPYVVERLVAEKSWWHKNCFRCKQCNKILTLDTYMSHEGVIYCKPHHRELFQPKVVKDDIIEVKAKPLGRRSKNEDAIERHREQERKMETIVRENEPIDLGDDVIRSSATERETKYNGLEDLDVGSKFKMFEKGGSEEAELMPRISTDRYGIMEKLKRLQEGEDLDDLLAEIDEEMPDDPEEEVDPEEYGMSEMEKKTHKAEMMFSDSAQDRRDKKAEQKRLELKELRESLMSGNKDNVLDQFEDLLNSSANKIKKTKVDVRSANAKKFREMFDKGEVPEGSLTNADKTIKEKNHELEQMRKTKRDQKEYFKKMEKGELEDPSKAAHEPKLLVGKFKDKSNGEEGGAPADMELASLSNRFSFFENYKDKEPGKPKKKQFRISPSRDGEEVEAEPNSEDIEERRRHLTERDIARRDCKAASILKKFKEMEEKVLNGEDDVGEKRPLKRFTPPRKLGSESESDYSDSDYSDSDSYTDSYSDSEYSDSDVDEDETLRAIRATQRAKALRAKFEEWEQSQDAKEQERQMKLTDENGSSLDTASHLKKRFEALQLREEAERNSQAQSPKFRPKRFK</sequence>
<evidence type="ECO:0000313" key="8">
    <source>
        <dbReference type="EMBL" id="TRY75443.1"/>
    </source>
</evidence>
<dbReference type="OMA" id="WEANEIK"/>
<reference evidence="8 9" key="1">
    <citation type="journal article" date="2018" name="Nat. Ecol. Evol.">
        <title>Genomic signatures of mitonuclear coevolution across populations of Tigriopus californicus.</title>
        <authorList>
            <person name="Barreto F.S."/>
            <person name="Watson E.T."/>
            <person name="Lima T.G."/>
            <person name="Willett C.S."/>
            <person name="Edmands S."/>
            <person name="Li W."/>
            <person name="Burton R.S."/>
        </authorList>
    </citation>
    <scope>NUCLEOTIDE SEQUENCE [LARGE SCALE GENOMIC DNA]</scope>
    <source>
        <strain evidence="8 9">San Diego</strain>
    </source>
</reference>
<feature type="region of interest" description="Disordered" evidence="6">
    <location>
        <begin position="562"/>
        <end position="608"/>
    </location>
</feature>
<feature type="compositionally biased region" description="Acidic residues" evidence="6">
    <location>
        <begin position="679"/>
        <end position="689"/>
    </location>
</feature>
<feature type="compositionally biased region" description="Polar residues" evidence="6">
    <location>
        <begin position="50"/>
        <end position="68"/>
    </location>
</feature>
<keyword evidence="1 4" id="KW-0479">Metal-binding</keyword>
<feature type="compositionally biased region" description="Basic and acidic residues" evidence="6">
    <location>
        <begin position="742"/>
        <end position="754"/>
    </location>
</feature>
<dbReference type="STRING" id="6832.A0A553PCN8"/>
<feature type="compositionally biased region" description="Acidic residues" evidence="6">
    <location>
        <begin position="586"/>
        <end position="597"/>
    </location>
</feature>
<feature type="compositionally biased region" description="Acidic residues" evidence="6">
    <location>
        <begin position="374"/>
        <end position="388"/>
    </location>
</feature>
<dbReference type="InterPro" id="IPR001781">
    <property type="entry name" value="Znf_LIM"/>
</dbReference>
<evidence type="ECO:0000256" key="2">
    <source>
        <dbReference type="ARBA" id="ARBA00022833"/>
    </source>
</evidence>
<feature type="region of interest" description="Disordered" evidence="6">
    <location>
        <begin position="512"/>
        <end position="547"/>
    </location>
</feature>
<evidence type="ECO:0000256" key="1">
    <source>
        <dbReference type="ARBA" id="ARBA00022723"/>
    </source>
</evidence>
<organism evidence="8 9">
    <name type="scientific">Tigriopus californicus</name>
    <name type="common">Marine copepod</name>
    <dbReference type="NCBI Taxonomy" id="6832"/>
    <lineage>
        <taxon>Eukaryota</taxon>
        <taxon>Metazoa</taxon>
        <taxon>Ecdysozoa</taxon>
        <taxon>Arthropoda</taxon>
        <taxon>Crustacea</taxon>
        <taxon>Multicrustacea</taxon>
        <taxon>Hexanauplia</taxon>
        <taxon>Copepoda</taxon>
        <taxon>Harpacticoida</taxon>
        <taxon>Harpacticidae</taxon>
        <taxon>Tigriopus</taxon>
    </lineage>
</organism>
<dbReference type="AlphaFoldDB" id="A0A553PCN8"/>
<keyword evidence="2 4" id="KW-0862">Zinc</keyword>
<feature type="compositionally biased region" description="Basic residues" evidence="6">
    <location>
        <begin position="111"/>
        <end position="123"/>
    </location>
</feature>
<evidence type="ECO:0000256" key="4">
    <source>
        <dbReference type="PROSITE-ProRule" id="PRU00125"/>
    </source>
</evidence>
<dbReference type="SUPFAM" id="SSF57716">
    <property type="entry name" value="Glucocorticoid receptor-like (DNA-binding domain)"/>
    <property type="match status" value="2"/>
</dbReference>
<gene>
    <name evidence="8" type="ORF">TCAL_08369</name>
</gene>
<dbReference type="GO" id="GO:0046872">
    <property type="term" value="F:metal ion binding"/>
    <property type="evidence" value="ECO:0007669"/>
    <property type="project" value="UniProtKB-KW"/>
</dbReference>
<feature type="region of interest" description="Disordered" evidence="6">
    <location>
        <begin position="1"/>
        <end position="189"/>
    </location>
</feature>
<feature type="compositionally biased region" description="Basic and acidic residues" evidence="6">
    <location>
        <begin position="1"/>
        <end position="12"/>
    </location>
</feature>
<dbReference type="Pfam" id="PF00412">
    <property type="entry name" value="LIM"/>
    <property type="match status" value="1"/>
</dbReference>
<evidence type="ECO:0000259" key="7">
    <source>
        <dbReference type="PROSITE" id="PS50023"/>
    </source>
</evidence>
<feature type="domain" description="LIM zinc-binding" evidence="7">
    <location>
        <begin position="191"/>
        <end position="251"/>
    </location>
</feature>
<accession>A0A553PCN8</accession>